<proteinExistence type="predicted"/>
<dbReference type="GeneTree" id="ENSGT01030000234637"/>
<dbReference type="EMBL" id="CABD030021821">
    <property type="status" value="NOT_ANNOTATED_CDS"/>
    <property type="molecule type" value="Genomic_DNA"/>
</dbReference>
<protein>
    <submittedName>
        <fullName evidence="1">Synaptoporin</fullName>
    </submittedName>
</protein>
<reference evidence="1" key="3">
    <citation type="submission" date="2025-08" db="UniProtKB">
        <authorList>
            <consortium name="Ensembl"/>
        </authorList>
    </citation>
    <scope>IDENTIFICATION</scope>
</reference>
<evidence type="ECO:0000313" key="2">
    <source>
        <dbReference type="Proteomes" id="UP000001519"/>
    </source>
</evidence>
<reference evidence="1 2" key="2">
    <citation type="journal article" date="2012" name="Nature">
        <title>Insights into hominid evolution from the gorilla genome sequence.</title>
        <authorList>
            <person name="Scally A."/>
            <person name="Dutheil J.Y."/>
            <person name="Hillier L.W."/>
            <person name="Jordan G.E."/>
            <person name="Goodhead I."/>
            <person name="Herrero J."/>
            <person name="Hobolth A."/>
            <person name="Lappalainen T."/>
            <person name="Mailund T."/>
            <person name="Marques-Bonet T."/>
            <person name="McCarthy S."/>
            <person name="Montgomery S.H."/>
            <person name="Schwalie P.C."/>
            <person name="Tang Y.A."/>
            <person name="Ward M.C."/>
            <person name="Xue Y."/>
            <person name="Yngvadottir B."/>
            <person name="Alkan C."/>
            <person name="Andersen L.N."/>
            <person name="Ayub Q."/>
            <person name="Ball E.V."/>
            <person name="Beal K."/>
            <person name="Bradley B.J."/>
            <person name="Chen Y."/>
            <person name="Clee C.M."/>
            <person name="Fitzgerald S."/>
            <person name="Graves T.A."/>
            <person name="Gu Y."/>
            <person name="Heath P."/>
            <person name="Heger A."/>
            <person name="Karakoc E."/>
            <person name="Kolb-Kokocinski A."/>
            <person name="Laird G.K."/>
            <person name="Lunter G."/>
            <person name="Meader S."/>
            <person name="Mort M."/>
            <person name="Mullikin J.C."/>
            <person name="Munch K."/>
            <person name="O'Connor T.D."/>
            <person name="Phillips A.D."/>
            <person name="Prado-Martinez J."/>
            <person name="Rogers A.S."/>
            <person name="Sajjadian S."/>
            <person name="Schmidt D."/>
            <person name="Shaw K."/>
            <person name="Simpson J.T."/>
            <person name="Stenson P.D."/>
            <person name="Turner D.J."/>
            <person name="Vigilant L."/>
            <person name="Vilella A.J."/>
            <person name="Whitener W."/>
            <person name="Zhu B."/>
            <person name="Cooper D.N."/>
            <person name="de Jong P."/>
            <person name="Dermitzakis E.T."/>
            <person name="Eichler E.E."/>
            <person name="Flicek P."/>
            <person name="Goldman N."/>
            <person name="Mundy N.I."/>
            <person name="Ning Z."/>
            <person name="Odom D.T."/>
            <person name="Ponting C.P."/>
            <person name="Quail M.A."/>
            <person name="Ryder O.A."/>
            <person name="Searle S.M."/>
            <person name="Warren W.C."/>
            <person name="Wilson R.K."/>
            <person name="Schierup M.H."/>
            <person name="Rogers J."/>
            <person name="Tyler-Smith C."/>
            <person name="Durbin R."/>
        </authorList>
    </citation>
    <scope>NUCLEOTIDE SEQUENCE [LARGE SCALE GENOMIC DNA]</scope>
</reference>
<dbReference type="EMBL" id="CABD030021822">
    <property type="status" value="NOT_ANNOTATED_CDS"/>
    <property type="molecule type" value="Genomic_DNA"/>
</dbReference>
<dbReference type="EMBL" id="CABD030021823">
    <property type="status" value="NOT_ANNOTATED_CDS"/>
    <property type="molecule type" value="Genomic_DNA"/>
</dbReference>
<evidence type="ECO:0000313" key="1">
    <source>
        <dbReference type="Ensembl" id="ENSGGOP00000046146.1"/>
    </source>
</evidence>
<dbReference type="EMBL" id="CABD030021825">
    <property type="status" value="NOT_ANNOTATED_CDS"/>
    <property type="molecule type" value="Genomic_DNA"/>
</dbReference>
<dbReference type="Ensembl" id="ENSGGOT00000043131.1">
    <property type="protein sequence ID" value="ENSGGOP00000046146.1"/>
    <property type="gene ID" value="ENSGGOG00000002513.3"/>
</dbReference>
<sequence>MCMVIFAPKVFLKHFFSGSLQKAFCNLCICNMRWLFRRPAAECGLRQQDRK</sequence>
<dbReference type="Bgee" id="ENSGGOG00000002513">
    <property type="expression patterns" value="Expressed in cerebellum and 1 other cell type or tissue"/>
</dbReference>
<dbReference type="EMBL" id="CABD030021827">
    <property type="status" value="NOT_ANNOTATED_CDS"/>
    <property type="molecule type" value="Genomic_DNA"/>
</dbReference>
<gene>
    <name evidence="1" type="primary">SYNPR</name>
</gene>
<dbReference type="EMBL" id="CABD030021828">
    <property type="status" value="NOT_ANNOTATED_CDS"/>
    <property type="molecule type" value="Genomic_DNA"/>
</dbReference>
<dbReference type="EMBL" id="CABD030021824">
    <property type="status" value="NOT_ANNOTATED_CDS"/>
    <property type="molecule type" value="Genomic_DNA"/>
</dbReference>
<name>A0A2I2ZGM9_GORGO</name>
<reference evidence="2" key="1">
    <citation type="submission" date="2011-05" db="EMBL/GenBank/DDBJ databases">
        <title>Insights into the evolution of the great apes provided by the gorilla genome.</title>
        <authorList>
            <person name="Scally A."/>
        </authorList>
    </citation>
    <scope>NUCLEOTIDE SEQUENCE [LARGE SCALE GENOMIC DNA]</scope>
</reference>
<accession>A0A2I2ZGM9</accession>
<dbReference type="EMBL" id="CABD030021826">
    <property type="status" value="NOT_ANNOTATED_CDS"/>
    <property type="molecule type" value="Genomic_DNA"/>
</dbReference>
<organism evidence="1 2">
    <name type="scientific">Gorilla gorilla gorilla</name>
    <name type="common">Western lowland gorilla</name>
    <dbReference type="NCBI Taxonomy" id="9595"/>
    <lineage>
        <taxon>Eukaryota</taxon>
        <taxon>Metazoa</taxon>
        <taxon>Chordata</taxon>
        <taxon>Craniata</taxon>
        <taxon>Vertebrata</taxon>
        <taxon>Euteleostomi</taxon>
        <taxon>Mammalia</taxon>
        <taxon>Eutheria</taxon>
        <taxon>Euarchontoglires</taxon>
        <taxon>Primates</taxon>
        <taxon>Haplorrhini</taxon>
        <taxon>Catarrhini</taxon>
        <taxon>Hominidae</taxon>
        <taxon>Gorilla</taxon>
    </lineage>
</organism>
<dbReference type="Proteomes" id="UP000001519">
    <property type="component" value="Chromosome 3"/>
</dbReference>
<keyword evidence="2" id="KW-1185">Reference proteome</keyword>
<dbReference type="AlphaFoldDB" id="A0A2I2ZGM9"/>
<reference evidence="1" key="4">
    <citation type="submission" date="2025-09" db="UniProtKB">
        <authorList>
            <consortium name="Ensembl"/>
        </authorList>
    </citation>
    <scope>IDENTIFICATION</scope>
</reference>